<evidence type="ECO:0000313" key="1">
    <source>
        <dbReference type="EMBL" id="MFD0921815.1"/>
    </source>
</evidence>
<name>A0ABW3FY37_9PSEU</name>
<accession>A0ABW3FY37</accession>
<gene>
    <name evidence="1" type="ORF">ACFQ16_18890</name>
</gene>
<reference evidence="2" key="1">
    <citation type="journal article" date="2019" name="Int. J. Syst. Evol. Microbiol.">
        <title>The Global Catalogue of Microorganisms (GCM) 10K type strain sequencing project: providing services to taxonomists for standard genome sequencing and annotation.</title>
        <authorList>
            <consortium name="The Broad Institute Genomics Platform"/>
            <consortium name="The Broad Institute Genome Sequencing Center for Infectious Disease"/>
            <person name="Wu L."/>
            <person name="Ma J."/>
        </authorList>
    </citation>
    <scope>NUCLEOTIDE SEQUENCE [LARGE SCALE GENOMIC DNA]</scope>
    <source>
        <strain evidence="2">CCUG 56401</strain>
    </source>
</reference>
<organism evidence="1 2">
    <name type="scientific">Saccharopolyspora rosea</name>
    <dbReference type="NCBI Taxonomy" id="524884"/>
    <lineage>
        <taxon>Bacteria</taxon>
        <taxon>Bacillati</taxon>
        <taxon>Actinomycetota</taxon>
        <taxon>Actinomycetes</taxon>
        <taxon>Pseudonocardiales</taxon>
        <taxon>Pseudonocardiaceae</taxon>
        <taxon>Saccharopolyspora</taxon>
    </lineage>
</organism>
<dbReference type="RefSeq" id="WP_263250346.1">
    <property type="nucleotide sequence ID" value="NZ_BAABLT010000040.1"/>
</dbReference>
<sequence length="48" mass="5303">MPLDMMIDGQHETAADEFDLDMRVVADHEQAPQAKTIISILCSQVQCG</sequence>
<comment type="caution">
    <text evidence="1">The sequence shown here is derived from an EMBL/GenBank/DDBJ whole genome shotgun (WGS) entry which is preliminary data.</text>
</comment>
<dbReference type="Proteomes" id="UP001597018">
    <property type="component" value="Unassembled WGS sequence"/>
</dbReference>
<protein>
    <submittedName>
        <fullName evidence="1">Uncharacterized protein</fullName>
    </submittedName>
</protein>
<proteinExistence type="predicted"/>
<dbReference type="EMBL" id="JBHTIW010000015">
    <property type="protein sequence ID" value="MFD0921815.1"/>
    <property type="molecule type" value="Genomic_DNA"/>
</dbReference>
<evidence type="ECO:0000313" key="2">
    <source>
        <dbReference type="Proteomes" id="UP001597018"/>
    </source>
</evidence>
<keyword evidence="2" id="KW-1185">Reference proteome</keyword>